<accession>A0A942TAH8</accession>
<comment type="caution">
    <text evidence="2">The sequence shown here is derived from an EMBL/GenBank/DDBJ whole genome shotgun (WGS) entry which is preliminary data.</text>
</comment>
<evidence type="ECO:0000313" key="3">
    <source>
        <dbReference type="Proteomes" id="UP000681414"/>
    </source>
</evidence>
<feature type="transmembrane region" description="Helical" evidence="1">
    <location>
        <begin position="32"/>
        <end position="54"/>
    </location>
</feature>
<dbReference type="EMBL" id="JAGYPG010000001">
    <property type="protein sequence ID" value="MBS4194155.1"/>
    <property type="molecule type" value="Genomic_DNA"/>
</dbReference>
<protein>
    <submittedName>
        <fullName evidence="2">Uncharacterized protein</fullName>
    </submittedName>
</protein>
<evidence type="ECO:0000313" key="2">
    <source>
        <dbReference type="EMBL" id="MBS4194155.1"/>
    </source>
</evidence>
<keyword evidence="1" id="KW-0472">Membrane</keyword>
<dbReference type="AlphaFoldDB" id="A0A942TAH8"/>
<keyword evidence="3" id="KW-1185">Reference proteome</keyword>
<keyword evidence="1" id="KW-0812">Transmembrane</keyword>
<dbReference type="Proteomes" id="UP000681414">
    <property type="component" value="Unassembled WGS sequence"/>
</dbReference>
<organism evidence="2 3">
    <name type="scientific">Lederbergia citri</name>
    <dbReference type="NCBI Taxonomy" id="2833580"/>
    <lineage>
        <taxon>Bacteria</taxon>
        <taxon>Bacillati</taxon>
        <taxon>Bacillota</taxon>
        <taxon>Bacilli</taxon>
        <taxon>Bacillales</taxon>
        <taxon>Bacillaceae</taxon>
        <taxon>Lederbergia</taxon>
    </lineage>
</organism>
<reference evidence="2 3" key="1">
    <citation type="submission" date="2021-05" db="EMBL/GenBank/DDBJ databases">
        <title>Novel Bacillus species.</title>
        <authorList>
            <person name="Liu G."/>
        </authorList>
    </citation>
    <scope>NUCLEOTIDE SEQUENCE [LARGE SCALE GENOMIC DNA]</scope>
    <source>
        <strain evidence="3">FJAT-49780</strain>
    </source>
</reference>
<proteinExistence type="predicted"/>
<dbReference type="RefSeq" id="WP_213123368.1">
    <property type="nucleotide sequence ID" value="NZ_JAGYPG010000001.1"/>
</dbReference>
<sequence>MQKDKKEKREKNPMIDFADAVNRSMVGDPSSLVKGGCLTKIITLVIIVIGFFILSRCSY</sequence>
<name>A0A942TAH8_9BACI</name>
<gene>
    <name evidence="2" type="ORF">KHA97_03555</name>
</gene>
<keyword evidence="1" id="KW-1133">Transmembrane helix</keyword>
<evidence type="ECO:0000256" key="1">
    <source>
        <dbReference type="SAM" id="Phobius"/>
    </source>
</evidence>